<keyword evidence="2" id="KW-0238">DNA-binding</keyword>
<keyword evidence="1" id="KW-0805">Transcription regulation</keyword>
<feature type="transmembrane region" description="Helical" evidence="5">
    <location>
        <begin position="33"/>
        <end position="52"/>
    </location>
</feature>
<feature type="domain" description="HTH araC/xylS-type" evidence="6">
    <location>
        <begin position="231"/>
        <end position="332"/>
    </location>
</feature>
<dbReference type="Proteomes" id="UP000240212">
    <property type="component" value="Unassembled WGS sequence"/>
</dbReference>
<dbReference type="Pfam" id="PF12833">
    <property type="entry name" value="HTH_18"/>
    <property type="match status" value="1"/>
</dbReference>
<keyword evidence="8" id="KW-1185">Reference proteome</keyword>
<dbReference type="Gene3D" id="1.10.10.60">
    <property type="entry name" value="Homeodomain-like"/>
    <property type="match status" value="1"/>
</dbReference>
<dbReference type="STRING" id="1388748.GCA_000463155_00010"/>
<dbReference type="InterPro" id="IPR018060">
    <property type="entry name" value="HTH_AraC"/>
</dbReference>
<dbReference type="PROSITE" id="PS01124">
    <property type="entry name" value="HTH_ARAC_FAMILY_2"/>
    <property type="match status" value="1"/>
</dbReference>
<evidence type="ECO:0000256" key="5">
    <source>
        <dbReference type="SAM" id="Phobius"/>
    </source>
</evidence>
<sequence length="357" mass="38703">MPSVPVPVVTLAILLLLLAKVYLSRINRHSGALWFLAGCAVVVLISVLRWSFSVPVMQQMQYLAATGLAPLTWRSFASLTDTPRRWRHLITLAPPAAALSFHLLFPEATDTVLILLYFGYGGALLHTAQRGEDRFVLSRLSDAPVTSRLAFIAGGFLCFSGLTDMAIAVDFSLYRGEHAALLVVISQALLLPFLCLGILLPQRHAAPHAIPEAPSTATLPEITAEDVQRCTQLEALITDRALYLNPDLTLTALARKTATPARQISRAVNAARGCNVSQWINGFRIAHAQRLLRQTSSPVTAVMLDSGFNTKSNFNREFMRITGMSPGEYRRAAPDTEAPGSGTHQSLPTAFDGSSSG</sequence>
<accession>A0A2P8VEE8</accession>
<keyword evidence="5" id="KW-1133">Transmembrane helix</keyword>
<dbReference type="SUPFAM" id="SSF46689">
    <property type="entry name" value="Homeodomain-like"/>
    <property type="match status" value="1"/>
</dbReference>
<dbReference type="PANTHER" id="PTHR43280:SF29">
    <property type="entry name" value="ARAC-FAMILY TRANSCRIPTIONAL REGULATOR"/>
    <property type="match status" value="1"/>
</dbReference>
<dbReference type="GO" id="GO:0003700">
    <property type="term" value="F:DNA-binding transcription factor activity"/>
    <property type="evidence" value="ECO:0007669"/>
    <property type="project" value="InterPro"/>
</dbReference>
<dbReference type="GO" id="GO:0043565">
    <property type="term" value="F:sequence-specific DNA binding"/>
    <property type="evidence" value="ECO:0007669"/>
    <property type="project" value="InterPro"/>
</dbReference>
<dbReference type="PANTHER" id="PTHR43280">
    <property type="entry name" value="ARAC-FAMILY TRANSCRIPTIONAL REGULATOR"/>
    <property type="match status" value="1"/>
</dbReference>
<evidence type="ECO:0000256" key="3">
    <source>
        <dbReference type="ARBA" id="ARBA00023163"/>
    </source>
</evidence>
<feature type="transmembrane region" description="Helical" evidence="5">
    <location>
        <begin position="179"/>
        <end position="200"/>
    </location>
</feature>
<dbReference type="RefSeq" id="WP_106878378.1">
    <property type="nucleotide sequence ID" value="NZ_PYEP01000013.1"/>
</dbReference>
<evidence type="ECO:0000313" key="7">
    <source>
        <dbReference type="EMBL" id="PSN05925.1"/>
    </source>
</evidence>
<dbReference type="OrthoDB" id="345413at2"/>
<gene>
    <name evidence="7" type="ORF">C7G83_19530</name>
</gene>
<feature type="compositionally biased region" description="Polar residues" evidence="4">
    <location>
        <begin position="342"/>
        <end position="357"/>
    </location>
</feature>
<comment type="caution">
    <text evidence="7">The sequence shown here is derived from an EMBL/GenBank/DDBJ whole genome shotgun (WGS) entry which is preliminary data.</text>
</comment>
<keyword evidence="5" id="KW-0472">Membrane</keyword>
<protein>
    <submittedName>
        <fullName evidence="7">AraC family transcriptional regulator</fullName>
    </submittedName>
</protein>
<evidence type="ECO:0000259" key="6">
    <source>
        <dbReference type="PROSITE" id="PS01124"/>
    </source>
</evidence>
<evidence type="ECO:0000256" key="2">
    <source>
        <dbReference type="ARBA" id="ARBA00023125"/>
    </source>
</evidence>
<reference evidence="7 8" key="1">
    <citation type="submission" date="2018-03" db="EMBL/GenBank/DDBJ databases">
        <title>Draft genome sequence of the first documented clinical Siccibacter turicensis isolate in Austria.</title>
        <authorList>
            <person name="Lepuschitz S."/>
            <person name="Pekard-Amenitsch S."/>
            <person name="Haunold R."/>
            <person name="Schill S."/>
            <person name="Mach R."/>
            <person name="Allerberger F."/>
            <person name="Ruppitsch W."/>
            <person name="Forsythe S.J."/>
        </authorList>
    </citation>
    <scope>NUCLEOTIDE SEQUENCE [LARGE SCALE GENOMIC DNA]</scope>
    <source>
        <strain evidence="7 8">6100069499-17</strain>
    </source>
</reference>
<organism evidence="7 8">
    <name type="scientific">Siccibacter turicensis</name>
    <dbReference type="NCBI Taxonomy" id="357233"/>
    <lineage>
        <taxon>Bacteria</taxon>
        <taxon>Pseudomonadati</taxon>
        <taxon>Pseudomonadota</taxon>
        <taxon>Gammaproteobacteria</taxon>
        <taxon>Enterobacterales</taxon>
        <taxon>Enterobacteriaceae</taxon>
        <taxon>Siccibacter</taxon>
    </lineage>
</organism>
<dbReference type="InterPro" id="IPR009057">
    <property type="entry name" value="Homeodomain-like_sf"/>
</dbReference>
<dbReference type="SMART" id="SM00342">
    <property type="entry name" value="HTH_ARAC"/>
    <property type="match status" value="1"/>
</dbReference>
<evidence type="ECO:0000256" key="4">
    <source>
        <dbReference type="SAM" id="MobiDB-lite"/>
    </source>
</evidence>
<dbReference type="EMBL" id="PYEP01000013">
    <property type="protein sequence ID" value="PSN05925.1"/>
    <property type="molecule type" value="Genomic_DNA"/>
</dbReference>
<evidence type="ECO:0000313" key="8">
    <source>
        <dbReference type="Proteomes" id="UP000240212"/>
    </source>
</evidence>
<evidence type="ECO:0000256" key="1">
    <source>
        <dbReference type="ARBA" id="ARBA00023015"/>
    </source>
</evidence>
<name>A0A2P8VEE8_9ENTR</name>
<proteinExistence type="predicted"/>
<feature type="region of interest" description="Disordered" evidence="4">
    <location>
        <begin position="327"/>
        <end position="357"/>
    </location>
</feature>
<feature type="transmembrane region" description="Helical" evidence="5">
    <location>
        <begin position="111"/>
        <end position="128"/>
    </location>
</feature>
<dbReference type="AlphaFoldDB" id="A0A2P8VEE8"/>
<feature type="transmembrane region" description="Helical" evidence="5">
    <location>
        <begin position="149"/>
        <end position="173"/>
    </location>
</feature>
<keyword evidence="3" id="KW-0804">Transcription</keyword>
<keyword evidence="5" id="KW-0812">Transmembrane</keyword>